<dbReference type="Proteomes" id="UP000216207">
    <property type="component" value="Unassembled WGS sequence"/>
</dbReference>
<evidence type="ECO:0000256" key="4">
    <source>
        <dbReference type="PROSITE-ProRule" id="PRU01248"/>
    </source>
</evidence>
<evidence type="ECO:0008006" key="9">
    <source>
        <dbReference type="Google" id="ProtNLM"/>
    </source>
</evidence>
<dbReference type="InterPro" id="IPR013762">
    <property type="entry name" value="Integrase-like_cat_sf"/>
</dbReference>
<feature type="domain" description="Tyr recombinase" evidence="5">
    <location>
        <begin position="158"/>
        <end position="354"/>
    </location>
</feature>
<dbReference type="PANTHER" id="PTHR30349:SF86">
    <property type="entry name" value="INTEGRASE_RECOMBINASE AQ_AA09-RELATED"/>
    <property type="match status" value="1"/>
</dbReference>
<dbReference type="Gene3D" id="1.10.443.10">
    <property type="entry name" value="Intergrase catalytic core"/>
    <property type="match status" value="1"/>
</dbReference>
<dbReference type="GO" id="GO:0015074">
    <property type="term" value="P:DNA integration"/>
    <property type="evidence" value="ECO:0007669"/>
    <property type="project" value="UniProtKB-KW"/>
</dbReference>
<dbReference type="SUPFAM" id="SSF56349">
    <property type="entry name" value="DNA breaking-rejoining enzymes"/>
    <property type="match status" value="1"/>
</dbReference>
<dbReference type="Gene3D" id="1.10.150.130">
    <property type="match status" value="1"/>
</dbReference>
<dbReference type="GO" id="GO:0006310">
    <property type="term" value="P:DNA recombination"/>
    <property type="evidence" value="ECO:0007669"/>
    <property type="project" value="UniProtKB-KW"/>
</dbReference>
<dbReference type="GO" id="GO:0003677">
    <property type="term" value="F:DNA binding"/>
    <property type="evidence" value="ECO:0007669"/>
    <property type="project" value="UniProtKB-UniRule"/>
</dbReference>
<keyword evidence="3" id="KW-0233">DNA recombination</keyword>
<dbReference type="InterPro" id="IPR044068">
    <property type="entry name" value="CB"/>
</dbReference>
<accession>A0A268P328</accession>
<dbReference type="PANTHER" id="PTHR30349">
    <property type="entry name" value="PHAGE INTEGRASE-RELATED"/>
    <property type="match status" value="1"/>
</dbReference>
<dbReference type="Pfam" id="PF00589">
    <property type="entry name" value="Phage_integrase"/>
    <property type="match status" value="1"/>
</dbReference>
<sequence length="372" mass="43544">MEQLFEQVLRFAKQMTYYLFVTELEGFGTIFLKGVLCMDGFQWVERFTYALADKGRRPSTVRRYRYDLLDFFKWLDDKDFHSMEQTDAERYFYELIESRSYQTRTIRRVASVLRQFTAFLMAEKQLASHPLLTYDPPPLEAEPLQPHEWVNAKEIAAILRSSQSEEGLTDNQLLARPQLTKRNFAMFLLLAHYGLTLQELCDLQMNDVNFVKGTLLIRRDSGHDRQLVLCPKYAKQLHAYWTLIPEPVRPRLHTDDPLFVAFDFTRRTYHWSYENDAPKALTEIALQKMIRTEVARAGLRKGISAQHFRHSFLLKLMLAGEQWTTIQQKAGLKSMLSLRRYALTVEKMNVARRQELLPTAAETEADSHLSSS</sequence>
<keyword evidence="2 4" id="KW-0238">DNA-binding</keyword>
<name>A0A268P328_SHOCL</name>
<evidence type="ECO:0000313" key="7">
    <source>
        <dbReference type="EMBL" id="PAE90081.1"/>
    </source>
</evidence>
<dbReference type="InterPro" id="IPR010998">
    <property type="entry name" value="Integrase_recombinase_N"/>
</dbReference>
<dbReference type="PROSITE" id="PS51900">
    <property type="entry name" value="CB"/>
    <property type="match status" value="1"/>
</dbReference>
<evidence type="ECO:0000313" key="8">
    <source>
        <dbReference type="Proteomes" id="UP000216207"/>
    </source>
</evidence>
<dbReference type="InterPro" id="IPR050090">
    <property type="entry name" value="Tyrosine_recombinase_XerCD"/>
</dbReference>
<dbReference type="EMBL" id="NPCC01000005">
    <property type="protein sequence ID" value="PAE90081.1"/>
    <property type="molecule type" value="Genomic_DNA"/>
</dbReference>
<comment type="caution">
    <text evidence="7">The sequence shown here is derived from an EMBL/GenBank/DDBJ whole genome shotgun (WGS) entry which is preliminary data.</text>
</comment>
<dbReference type="Pfam" id="PF02899">
    <property type="entry name" value="Phage_int_SAM_1"/>
    <property type="match status" value="1"/>
</dbReference>
<evidence type="ECO:0000259" key="6">
    <source>
        <dbReference type="PROSITE" id="PS51900"/>
    </source>
</evidence>
<keyword evidence="1" id="KW-0229">DNA integration</keyword>
<reference evidence="7 8" key="1">
    <citation type="submission" date="2017-07" db="EMBL/GenBank/DDBJ databases">
        <title>Isolation and whole genome analysis of endospore-forming bacteria from heroin.</title>
        <authorList>
            <person name="Kalinowski J."/>
            <person name="Ahrens B."/>
            <person name="Al-Dilaimi A."/>
            <person name="Winkler A."/>
            <person name="Wibberg D."/>
            <person name="Schleenbecker U."/>
            <person name="Ruckert C."/>
            <person name="Wolfel R."/>
            <person name="Grass G."/>
        </authorList>
    </citation>
    <scope>NUCLEOTIDE SEQUENCE [LARGE SCALE GENOMIC DNA]</scope>
    <source>
        <strain evidence="7 8">7539</strain>
    </source>
</reference>
<organism evidence="7 8">
    <name type="scientific">Shouchella clausii</name>
    <name type="common">Alkalihalobacillus clausii</name>
    <dbReference type="NCBI Taxonomy" id="79880"/>
    <lineage>
        <taxon>Bacteria</taxon>
        <taxon>Bacillati</taxon>
        <taxon>Bacillota</taxon>
        <taxon>Bacilli</taxon>
        <taxon>Bacillales</taxon>
        <taxon>Bacillaceae</taxon>
        <taxon>Shouchella</taxon>
    </lineage>
</organism>
<dbReference type="InterPro" id="IPR004107">
    <property type="entry name" value="Integrase_SAM-like_N"/>
</dbReference>
<dbReference type="PROSITE" id="PS51898">
    <property type="entry name" value="TYR_RECOMBINASE"/>
    <property type="match status" value="1"/>
</dbReference>
<gene>
    <name evidence="7" type="ORF">CHH72_03620</name>
</gene>
<protein>
    <recommendedName>
        <fullName evidence="9">Integrase</fullName>
    </recommendedName>
</protein>
<proteinExistence type="predicted"/>
<feature type="domain" description="Core-binding (CB)" evidence="6">
    <location>
        <begin position="38"/>
        <end position="121"/>
    </location>
</feature>
<dbReference type="InterPro" id="IPR011010">
    <property type="entry name" value="DNA_brk_join_enz"/>
</dbReference>
<dbReference type="InterPro" id="IPR002104">
    <property type="entry name" value="Integrase_catalytic"/>
</dbReference>
<evidence type="ECO:0000256" key="3">
    <source>
        <dbReference type="ARBA" id="ARBA00023172"/>
    </source>
</evidence>
<evidence type="ECO:0000259" key="5">
    <source>
        <dbReference type="PROSITE" id="PS51898"/>
    </source>
</evidence>
<evidence type="ECO:0000256" key="2">
    <source>
        <dbReference type="ARBA" id="ARBA00023125"/>
    </source>
</evidence>
<evidence type="ECO:0000256" key="1">
    <source>
        <dbReference type="ARBA" id="ARBA00022908"/>
    </source>
</evidence>
<dbReference type="CDD" id="cd00397">
    <property type="entry name" value="DNA_BRE_C"/>
    <property type="match status" value="1"/>
</dbReference>
<dbReference type="AlphaFoldDB" id="A0A268P328"/>